<dbReference type="PANTHER" id="PTHR30314:SF3">
    <property type="entry name" value="MITOCHONDRIAL DIVISION PROTEIN FSZA"/>
    <property type="match status" value="1"/>
</dbReference>
<evidence type="ECO:0000256" key="5">
    <source>
        <dbReference type="ARBA" id="ARBA00023134"/>
    </source>
</evidence>
<feature type="binding site" evidence="8">
    <location>
        <position position="187"/>
    </location>
    <ligand>
        <name>GTP</name>
        <dbReference type="ChEBI" id="CHEBI:37565"/>
    </ligand>
</feature>
<proteinExistence type="inferred from homology"/>
<sequence length="349" mass="37048">MLDFDLDLDQFANIKVIGVGGGGNNAVNRMINAGLKGVEFIAVNTDAQALYLAQANHKIQIGTKLTKGLGSGGNPEIGEKAAEENRDEILHALKGSDMVFVTAGMGGGTGTGAAPIVAEVAKELGALTVGVVTRPFTFEGRKRATQAESGIENLKSRVDTLITIPNDRLLQVIEKHTSIVEAFRIADDVLRQGVQGISDLIAVPGLINLDFADVKTIMKDTGSALMGIGSAKGDNRATEAARGAISSPLLETSIEGARGVLLNITGGTSLGLFEVNEAAEIIFQAADPEANIIFGAVIDEQMEEEVRVTVIATGFEQRAFKKERQKSDLEIKPFANHDDLDIPAFLRRR</sequence>
<dbReference type="Pfam" id="PF00091">
    <property type="entry name" value="Tubulin"/>
    <property type="match status" value="1"/>
</dbReference>
<dbReference type="RefSeq" id="WP_134212326.1">
    <property type="nucleotide sequence ID" value="NZ_QFFZ01000003.1"/>
</dbReference>
<keyword evidence="14" id="KW-1185">Reference proteome</keyword>
<dbReference type="HAMAP" id="MF_00909">
    <property type="entry name" value="FtsZ"/>
    <property type="match status" value="1"/>
</dbReference>
<reference evidence="13 14" key="1">
    <citation type="journal article" date="2018" name="Environ. Microbiol.">
        <title>Novel energy conservation strategies and behaviour of Pelotomaculum schinkii driving syntrophic propionate catabolism.</title>
        <authorList>
            <person name="Hidalgo-Ahumada C.A.P."/>
            <person name="Nobu M.K."/>
            <person name="Narihiro T."/>
            <person name="Tamaki H."/>
            <person name="Liu W.T."/>
            <person name="Kamagata Y."/>
            <person name="Stams A.J.M."/>
            <person name="Imachi H."/>
            <person name="Sousa D.Z."/>
        </authorList>
    </citation>
    <scope>NUCLEOTIDE SEQUENCE [LARGE SCALE GENOMIC DNA]</scope>
    <source>
        <strain evidence="13 14">MGP</strain>
    </source>
</reference>
<dbReference type="InterPro" id="IPR024757">
    <property type="entry name" value="FtsZ_C"/>
</dbReference>
<keyword evidence="7 8" id="KW-0131">Cell cycle</keyword>
<dbReference type="PROSITE" id="PS01135">
    <property type="entry name" value="FTSZ_2"/>
    <property type="match status" value="1"/>
</dbReference>
<keyword evidence="4 8" id="KW-0547">Nucleotide-binding</keyword>
<gene>
    <name evidence="8 13" type="primary">ftsZ</name>
    <name evidence="13" type="ORF">Pmgp_00439</name>
</gene>
<dbReference type="PRINTS" id="PR00423">
    <property type="entry name" value="CELLDVISFTSZ"/>
</dbReference>
<comment type="function">
    <text evidence="8 10">Essential cell division protein that forms a contractile ring structure (Z ring) at the future cell division site. The regulation of the ring assembly controls the timing and the location of cell division. One of the functions of the FtsZ ring is to recruit other cell division proteins to the septum to produce a new cell wall between the dividing cells. Binds GTP and shows GTPase activity.</text>
</comment>
<evidence type="ECO:0000256" key="2">
    <source>
        <dbReference type="ARBA" id="ARBA00022490"/>
    </source>
</evidence>
<feature type="domain" description="Tubulin/FtsZ 2-layer sandwich" evidence="12">
    <location>
        <begin position="207"/>
        <end position="324"/>
    </location>
</feature>
<comment type="similarity">
    <text evidence="1 8 10">Belongs to the FtsZ family.</text>
</comment>
<dbReference type="InterPro" id="IPR000158">
    <property type="entry name" value="Cell_div_FtsZ"/>
</dbReference>
<evidence type="ECO:0000313" key="13">
    <source>
        <dbReference type="EMBL" id="TEB13143.1"/>
    </source>
</evidence>
<dbReference type="GO" id="GO:0043093">
    <property type="term" value="P:FtsZ-dependent cytokinesis"/>
    <property type="evidence" value="ECO:0007669"/>
    <property type="project" value="UniProtKB-UniRule"/>
</dbReference>
<comment type="subunit">
    <text evidence="8">Homodimer. Polymerizes to form a dynamic ring structure in a strictly GTP-dependent manner. Interacts directly with several other division proteins.</text>
</comment>
<dbReference type="InterPro" id="IPR018316">
    <property type="entry name" value="Tubulin/FtsZ_2-layer-sand-dom"/>
</dbReference>
<dbReference type="InterPro" id="IPR020805">
    <property type="entry name" value="Cell_div_FtsZ_CS"/>
</dbReference>
<keyword evidence="2 8" id="KW-0963">Cytoplasm</keyword>
<dbReference type="AlphaFoldDB" id="A0A4Y7RWB0"/>
<dbReference type="SMART" id="SM00865">
    <property type="entry name" value="Tubulin_C"/>
    <property type="match status" value="1"/>
</dbReference>
<dbReference type="GO" id="GO:0003924">
    <property type="term" value="F:GTPase activity"/>
    <property type="evidence" value="ECO:0007669"/>
    <property type="project" value="UniProtKB-UniRule"/>
</dbReference>
<organism evidence="13 14">
    <name type="scientific">Pelotomaculum propionicicum</name>
    <dbReference type="NCBI Taxonomy" id="258475"/>
    <lineage>
        <taxon>Bacteria</taxon>
        <taxon>Bacillati</taxon>
        <taxon>Bacillota</taxon>
        <taxon>Clostridia</taxon>
        <taxon>Eubacteriales</taxon>
        <taxon>Desulfotomaculaceae</taxon>
        <taxon>Pelotomaculum</taxon>
    </lineage>
</organism>
<dbReference type="Pfam" id="PF12327">
    <property type="entry name" value="FtsZ_C"/>
    <property type="match status" value="1"/>
</dbReference>
<dbReference type="Gene3D" id="3.40.50.1440">
    <property type="entry name" value="Tubulin/FtsZ, GTPase domain"/>
    <property type="match status" value="1"/>
</dbReference>
<dbReference type="Proteomes" id="UP000297597">
    <property type="component" value="Unassembled WGS sequence"/>
</dbReference>
<dbReference type="GO" id="GO:0005525">
    <property type="term" value="F:GTP binding"/>
    <property type="evidence" value="ECO:0007669"/>
    <property type="project" value="UniProtKB-UniRule"/>
</dbReference>
<dbReference type="NCBIfam" id="TIGR00065">
    <property type="entry name" value="ftsZ"/>
    <property type="match status" value="1"/>
</dbReference>
<dbReference type="OrthoDB" id="9813375at2"/>
<dbReference type="InterPro" id="IPR036525">
    <property type="entry name" value="Tubulin/FtsZ_GTPase_sf"/>
</dbReference>
<dbReference type="Gene3D" id="3.30.1330.20">
    <property type="entry name" value="Tubulin/FtsZ, C-terminal domain"/>
    <property type="match status" value="1"/>
</dbReference>
<dbReference type="SUPFAM" id="SSF55307">
    <property type="entry name" value="Tubulin C-terminal domain-like"/>
    <property type="match status" value="1"/>
</dbReference>
<feature type="binding site" evidence="8">
    <location>
        <begin position="108"/>
        <end position="110"/>
    </location>
    <ligand>
        <name>GTP</name>
        <dbReference type="ChEBI" id="CHEBI:37565"/>
    </ligand>
</feature>
<evidence type="ECO:0000313" key="14">
    <source>
        <dbReference type="Proteomes" id="UP000297597"/>
    </source>
</evidence>
<dbReference type="CDD" id="cd02201">
    <property type="entry name" value="FtsZ_type1"/>
    <property type="match status" value="1"/>
</dbReference>
<dbReference type="InterPro" id="IPR008280">
    <property type="entry name" value="Tub_FtsZ_C"/>
</dbReference>
<dbReference type="GO" id="GO:0000917">
    <property type="term" value="P:division septum assembly"/>
    <property type="evidence" value="ECO:0007669"/>
    <property type="project" value="UniProtKB-KW"/>
</dbReference>
<evidence type="ECO:0000256" key="3">
    <source>
        <dbReference type="ARBA" id="ARBA00022618"/>
    </source>
</evidence>
<evidence type="ECO:0000256" key="1">
    <source>
        <dbReference type="ARBA" id="ARBA00009690"/>
    </source>
</evidence>
<dbReference type="GO" id="GO:0051258">
    <property type="term" value="P:protein polymerization"/>
    <property type="evidence" value="ECO:0007669"/>
    <property type="project" value="UniProtKB-UniRule"/>
</dbReference>
<feature type="binding site" evidence="8">
    <location>
        <begin position="21"/>
        <end position="25"/>
    </location>
    <ligand>
        <name>GTP</name>
        <dbReference type="ChEBI" id="CHEBI:37565"/>
    </ligand>
</feature>
<dbReference type="InterPro" id="IPR045061">
    <property type="entry name" value="FtsZ/CetZ"/>
</dbReference>
<feature type="domain" description="Tubulin/FtsZ GTPase" evidence="11">
    <location>
        <begin position="13"/>
        <end position="205"/>
    </location>
</feature>
<dbReference type="SMART" id="SM00864">
    <property type="entry name" value="Tubulin"/>
    <property type="match status" value="1"/>
</dbReference>
<dbReference type="EMBL" id="QFFZ01000003">
    <property type="protein sequence ID" value="TEB13143.1"/>
    <property type="molecule type" value="Genomic_DNA"/>
</dbReference>
<keyword evidence="5 8" id="KW-0342">GTP-binding</keyword>
<evidence type="ECO:0000259" key="12">
    <source>
        <dbReference type="SMART" id="SM00865"/>
    </source>
</evidence>
<feature type="binding site" evidence="8">
    <location>
        <position position="143"/>
    </location>
    <ligand>
        <name>GTP</name>
        <dbReference type="ChEBI" id="CHEBI:37565"/>
    </ligand>
</feature>
<dbReference type="SUPFAM" id="SSF52490">
    <property type="entry name" value="Tubulin nucleotide-binding domain-like"/>
    <property type="match status" value="1"/>
</dbReference>
<dbReference type="PANTHER" id="PTHR30314">
    <property type="entry name" value="CELL DIVISION PROTEIN FTSZ-RELATED"/>
    <property type="match status" value="1"/>
</dbReference>
<keyword evidence="3 8" id="KW-0132">Cell division</keyword>
<comment type="subcellular location">
    <subcellularLocation>
        <location evidence="8">Cytoplasm</location>
    </subcellularLocation>
    <text evidence="8">Assembles at midcell at the inner surface of the cytoplasmic membrane.</text>
</comment>
<keyword evidence="6 8" id="KW-0717">Septation</keyword>
<evidence type="ECO:0000259" key="11">
    <source>
        <dbReference type="SMART" id="SM00864"/>
    </source>
</evidence>
<dbReference type="GO" id="GO:0005737">
    <property type="term" value="C:cytoplasm"/>
    <property type="evidence" value="ECO:0007669"/>
    <property type="project" value="UniProtKB-SubCell"/>
</dbReference>
<dbReference type="InterPro" id="IPR037103">
    <property type="entry name" value="Tubulin/FtsZ-like_C"/>
</dbReference>
<evidence type="ECO:0000256" key="7">
    <source>
        <dbReference type="ARBA" id="ARBA00023306"/>
    </source>
</evidence>
<dbReference type="PROSITE" id="PS01134">
    <property type="entry name" value="FTSZ_1"/>
    <property type="match status" value="1"/>
</dbReference>
<dbReference type="InterPro" id="IPR003008">
    <property type="entry name" value="Tubulin_FtsZ_GTPase"/>
</dbReference>
<dbReference type="GO" id="GO:0032153">
    <property type="term" value="C:cell division site"/>
    <property type="evidence" value="ECO:0007669"/>
    <property type="project" value="UniProtKB-UniRule"/>
</dbReference>
<name>A0A4Y7RWB0_9FIRM</name>
<feature type="binding site" evidence="8">
    <location>
        <position position="139"/>
    </location>
    <ligand>
        <name>GTP</name>
        <dbReference type="ChEBI" id="CHEBI:37565"/>
    </ligand>
</feature>
<evidence type="ECO:0000256" key="6">
    <source>
        <dbReference type="ARBA" id="ARBA00023210"/>
    </source>
</evidence>
<evidence type="ECO:0000256" key="8">
    <source>
        <dbReference type="HAMAP-Rule" id="MF_00909"/>
    </source>
</evidence>
<accession>A0A4Y7RWB0</accession>
<protein>
    <recommendedName>
        <fullName evidence="8 9">Cell division protein FtsZ</fullName>
    </recommendedName>
</protein>
<evidence type="ECO:0000256" key="9">
    <source>
        <dbReference type="NCBIfam" id="TIGR00065"/>
    </source>
</evidence>
<comment type="caution">
    <text evidence="13">The sequence shown here is derived from an EMBL/GenBank/DDBJ whole genome shotgun (WGS) entry which is preliminary data.</text>
</comment>
<dbReference type="FunFam" id="3.40.50.1440:FF:000023">
    <property type="entry name" value="Cell division protein FtsZ"/>
    <property type="match status" value="1"/>
</dbReference>
<evidence type="ECO:0000256" key="10">
    <source>
        <dbReference type="RuleBase" id="RU000631"/>
    </source>
</evidence>
<evidence type="ECO:0000256" key="4">
    <source>
        <dbReference type="ARBA" id="ARBA00022741"/>
    </source>
</evidence>